<dbReference type="SUPFAM" id="SSF53756">
    <property type="entry name" value="UDP-Glycosyltransferase/glycogen phosphorylase"/>
    <property type="match status" value="1"/>
</dbReference>
<dbReference type="Pfam" id="PF00534">
    <property type="entry name" value="Glycos_transf_1"/>
    <property type="match status" value="1"/>
</dbReference>
<dbReference type="Pfam" id="PF13439">
    <property type="entry name" value="Glyco_transf_4"/>
    <property type="match status" value="1"/>
</dbReference>
<organism evidence="5 6">
    <name type="scientific">Halosaccharopolyspora lacisalsi</name>
    <dbReference type="NCBI Taxonomy" id="1000566"/>
    <lineage>
        <taxon>Bacteria</taxon>
        <taxon>Bacillati</taxon>
        <taxon>Actinomycetota</taxon>
        <taxon>Actinomycetes</taxon>
        <taxon>Pseudonocardiales</taxon>
        <taxon>Pseudonocardiaceae</taxon>
        <taxon>Halosaccharopolyspora</taxon>
    </lineage>
</organism>
<keyword evidence="6" id="KW-1185">Reference proteome</keyword>
<feature type="domain" description="Glycosyltransferase subfamily 4-like N-terminal" evidence="4">
    <location>
        <begin position="16"/>
        <end position="169"/>
    </location>
</feature>
<evidence type="ECO:0000259" key="3">
    <source>
        <dbReference type="Pfam" id="PF00534"/>
    </source>
</evidence>
<evidence type="ECO:0000256" key="2">
    <source>
        <dbReference type="ARBA" id="ARBA00022679"/>
    </source>
</evidence>
<dbReference type="InterPro" id="IPR028098">
    <property type="entry name" value="Glyco_trans_4-like_N"/>
</dbReference>
<evidence type="ECO:0000259" key="4">
    <source>
        <dbReference type="Pfam" id="PF13439"/>
    </source>
</evidence>
<name>A0A839E0H5_9PSEU</name>
<protein>
    <submittedName>
        <fullName evidence="5">Glycosyltransferase involved in cell wall biosynthesis</fullName>
    </submittedName>
</protein>
<dbReference type="CDD" id="cd03809">
    <property type="entry name" value="GT4_MtfB-like"/>
    <property type="match status" value="1"/>
</dbReference>
<sequence>MRVFVDARWTRTDVHDGISRYGANLIEALHHLHPVTMLIHDEKQLRLLPTGVPYVLVNSPLSPRELFLARALHRLGADVVFSPMQVIGGFGRRYRLVLTLHDLIYYRHRQPPGFLPLPVRLVWRLYHRAYWPQRLLLNRADAVVTVSETTKRLIGEYRLTRRGVTVVYNAPSAQAATADDAGDAEDGGARGERRDLVYMGSFMPYKNVETLIAAMAELPDYRLHLLSRIDPSREAELLESLPTGADVVFWRGISDEDYRDLLAGAAALVTASRDEGFGLPIIEAMNASTPVVCSDLDIFREVTGGHALLVDPDSAGGFVDAVRRLEDPDTRASLVTSARAQASGFTWHHSAQRLLELMRSLVR</sequence>
<dbReference type="RefSeq" id="WP_182545979.1">
    <property type="nucleotide sequence ID" value="NZ_JACGWZ010000006.1"/>
</dbReference>
<dbReference type="EMBL" id="JACGWZ010000006">
    <property type="protein sequence ID" value="MBA8826783.1"/>
    <property type="molecule type" value="Genomic_DNA"/>
</dbReference>
<dbReference type="GO" id="GO:0016757">
    <property type="term" value="F:glycosyltransferase activity"/>
    <property type="evidence" value="ECO:0007669"/>
    <property type="project" value="UniProtKB-KW"/>
</dbReference>
<dbReference type="GO" id="GO:0009103">
    <property type="term" value="P:lipopolysaccharide biosynthetic process"/>
    <property type="evidence" value="ECO:0007669"/>
    <property type="project" value="TreeGrafter"/>
</dbReference>
<evidence type="ECO:0000313" key="5">
    <source>
        <dbReference type="EMBL" id="MBA8826783.1"/>
    </source>
</evidence>
<keyword evidence="1" id="KW-0328">Glycosyltransferase</keyword>
<keyword evidence="2 5" id="KW-0808">Transferase</keyword>
<accession>A0A839E0H5</accession>
<dbReference type="AlphaFoldDB" id="A0A839E0H5"/>
<gene>
    <name evidence="5" type="ORF">FHX42_004162</name>
</gene>
<comment type="caution">
    <text evidence="5">The sequence shown here is derived from an EMBL/GenBank/DDBJ whole genome shotgun (WGS) entry which is preliminary data.</text>
</comment>
<feature type="domain" description="Glycosyl transferase family 1" evidence="3">
    <location>
        <begin position="187"/>
        <end position="339"/>
    </location>
</feature>
<reference evidence="5 6" key="1">
    <citation type="submission" date="2020-07" db="EMBL/GenBank/DDBJ databases">
        <title>Sequencing the genomes of 1000 actinobacteria strains.</title>
        <authorList>
            <person name="Klenk H.-P."/>
        </authorList>
    </citation>
    <scope>NUCLEOTIDE SEQUENCE [LARGE SCALE GENOMIC DNA]</scope>
    <source>
        <strain evidence="5 6">DSM 45975</strain>
    </source>
</reference>
<proteinExistence type="predicted"/>
<dbReference type="InterPro" id="IPR001296">
    <property type="entry name" value="Glyco_trans_1"/>
</dbReference>
<dbReference type="Proteomes" id="UP000569329">
    <property type="component" value="Unassembled WGS sequence"/>
</dbReference>
<evidence type="ECO:0000313" key="6">
    <source>
        <dbReference type="Proteomes" id="UP000569329"/>
    </source>
</evidence>
<dbReference type="PANTHER" id="PTHR46401">
    <property type="entry name" value="GLYCOSYLTRANSFERASE WBBK-RELATED"/>
    <property type="match status" value="1"/>
</dbReference>
<dbReference type="PANTHER" id="PTHR46401:SF2">
    <property type="entry name" value="GLYCOSYLTRANSFERASE WBBK-RELATED"/>
    <property type="match status" value="1"/>
</dbReference>
<evidence type="ECO:0000256" key="1">
    <source>
        <dbReference type="ARBA" id="ARBA00022676"/>
    </source>
</evidence>
<dbReference type="Gene3D" id="3.40.50.2000">
    <property type="entry name" value="Glycogen Phosphorylase B"/>
    <property type="match status" value="2"/>
</dbReference>